<protein>
    <submittedName>
        <fullName evidence="2">Uncharacterized protein</fullName>
    </submittedName>
</protein>
<gene>
    <name evidence="2" type="ORF">COEREDRAFT_86505</name>
</gene>
<organism evidence="2 3">
    <name type="scientific">Coemansia reversa (strain ATCC 12441 / NRRL 1564)</name>
    <dbReference type="NCBI Taxonomy" id="763665"/>
    <lineage>
        <taxon>Eukaryota</taxon>
        <taxon>Fungi</taxon>
        <taxon>Fungi incertae sedis</taxon>
        <taxon>Zoopagomycota</taxon>
        <taxon>Kickxellomycotina</taxon>
        <taxon>Kickxellomycetes</taxon>
        <taxon>Kickxellales</taxon>
        <taxon>Kickxellaceae</taxon>
        <taxon>Coemansia</taxon>
    </lineage>
</organism>
<sequence>MNNTRKTFTGFGASSFNEFDDFFLKQAKQCTTHSLQFRNKKSVPADCRRKLEEHRIKCKAYKRTIQKMKSEIEAHTEQITRLAESLRSEYESKKIIKEIPNTDHGSFFQAVQELESVVRALLSGNKDSTVVEVDDNITEHQQLPEQPNTVTVPVLNLEHLFNISTATTEPLLLVEPCPLD</sequence>
<dbReference type="Proteomes" id="UP000242474">
    <property type="component" value="Unassembled WGS sequence"/>
</dbReference>
<reference evidence="2 3" key="1">
    <citation type="journal article" date="2015" name="Genome Biol. Evol.">
        <title>Phylogenomic analyses indicate that early fungi evolved digesting cell walls of algal ancestors of land plants.</title>
        <authorList>
            <person name="Chang Y."/>
            <person name="Wang S."/>
            <person name="Sekimoto S."/>
            <person name="Aerts A.L."/>
            <person name="Choi C."/>
            <person name="Clum A."/>
            <person name="LaButti K.M."/>
            <person name="Lindquist E.A."/>
            <person name="Yee Ngan C."/>
            <person name="Ohm R.A."/>
            <person name="Salamov A.A."/>
            <person name="Grigoriev I.V."/>
            <person name="Spatafora J.W."/>
            <person name="Berbee M.L."/>
        </authorList>
    </citation>
    <scope>NUCLEOTIDE SEQUENCE [LARGE SCALE GENOMIC DNA]</scope>
    <source>
        <strain evidence="2 3">NRRL 1564</strain>
    </source>
</reference>
<evidence type="ECO:0000313" key="2">
    <source>
        <dbReference type="EMBL" id="PIA17108.1"/>
    </source>
</evidence>
<evidence type="ECO:0000256" key="1">
    <source>
        <dbReference type="SAM" id="Coils"/>
    </source>
</evidence>
<dbReference type="AlphaFoldDB" id="A0A2G5BDL5"/>
<dbReference type="EMBL" id="KZ303496">
    <property type="protein sequence ID" value="PIA17108.1"/>
    <property type="molecule type" value="Genomic_DNA"/>
</dbReference>
<accession>A0A2G5BDL5</accession>
<proteinExistence type="predicted"/>
<evidence type="ECO:0000313" key="3">
    <source>
        <dbReference type="Proteomes" id="UP000242474"/>
    </source>
</evidence>
<keyword evidence="1" id="KW-0175">Coiled coil</keyword>
<feature type="coiled-coil region" evidence="1">
    <location>
        <begin position="51"/>
        <end position="85"/>
    </location>
</feature>
<name>A0A2G5BDL5_COERN</name>
<keyword evidence="3" id="KW-1185">Reference proteome</keyword>